<dbReference type="GO" id="GO:0003676">
    <property type="term" value="F:nucleic acid binding"/>
    <property type="evidence" value="ECO:0007669"/>
    <property type="project" value="InterPro"/>
</dbReference>
<sequence length="115" mass="12660">MNIQWFPPHPHPHPHHGTAKVNVHGGVASFPFPAGNASALGVVLRDEEGSILCSLLGAIKNMNSGAIGLWAIFKGICLAFQRGFRNVNLKTDNLHAFYHVKNFRDGFPEELYDLV</sequence>
<organism evidence="2 3">
    <name type="scientific">Heracleum sosnowskyi</name>
    <dbReference type="NCBI Taxonomy" id="360622"/>
    <lineage>
        <taxon>Eukaryota</taxon>
        <taxon>Viridiplantae</taxon>
        <taxon>Streptophyta</taxon>
        <taxon>Embryophyta</taxon>
        <taxon>Tracheophyta</taxon>
        <taxon>Spermatophyta</taxon>
        <taxon>Magnoliopsida</taxon>
        <taxon>eudicotyledons</taxon>
        <taxon>Gunneridae</taxon>
        <taxon>Pentapetalae</taxon>
        <taxon>asterids</taxon>
        <taxon>campanulids</taxon>
        <taxon>Apiales</taxon>
        <taxon>Apiaceae</taxon>
        <taxon>Apioideae</taxon>
        <taxon>apioid superclade</taxon>
        <taxon>Tordylieae</taxon>
        <taxon>Tordyliinae</taxon>
        <taxon>Heracleum</taxon>
    </lineage>
</organism>
<evidence type="ECO:0000313" key="2">
    <source>
        <dbReference type="EMBL" id="KAK1372024.1"/>
    </source>
</evidence>
<dbReference type="PANTHER" id="PTHR47723">
    <property type="entry name" value="OS05G0353850 PROTEIN"/>
    <property type="match status" value="1"/>
</dbReference>
<reference evidence="2" key="2">
    <citation type="submission" date="2023-05" db="EMBL/GenBank/DDBJ databases">
        <authorList>
            <person name="Schelkunov M.I."/>
        </authorList>
    </citation>
    <scope>NUCLEOTIDE SEQUENCE</scope>
    <source>
        <strain evidence="2">Hsosn_3</strain>
        <tissue evidence="2">Leaf</tissue>
    </source>
</reference>
<name>A0AAD8HRD8_9APIA</name>
<accession>A0AAD8HRD8</accession>
<dbReference type="AlphaFoldDB" id="A0AAD8HRD8"/>
<proteinExistence type="predicted"/>
<dbReference type="EMBL" id="JAUIZM010000008">
    <property type="protein sequence ID" value="KAK1372024.1"/>
    <property type="molecule type" value="Genomic_DNA"/>
</dbReference>
<dbReference type="PANTHER" id="PTHR47723:SF19">
    <property type="entry name" value="POLYNUCLEOTIDYL TRANSFERASE, RIBONUCLEASE H-LIKE SUPERFAMILY PROTEIN"/>
    <property type="match status" value="1"/>
</dbReference>
<dbReference type="InterPro" id="IPR002156">
    <property type="entry name" value="RNaseH_domain"/>
</dbReference>
<protein>
    <recommendedName>
        <fullName evidence="1">RNase H type-1 domain-containing protein</fullName>
    </recommendedName>
</protein>
<dbReference type="GO" id="GO:0004523">
    <property type="term" value="F:RNA-DNA hybrid ribonuclease activity"/>
    <property type="evidence" value="ECO:0007669"/>
    <property type="project" value="InterPro"/>
</dbReference>
<evidence type="ECO:0000313" key="3">
    <source>
        <dbReference type="Proteomes" id="UP001237642"/>
    </source>
</evidence>
<gene>
    <name evidence="2" type="ORF">POM88_038116</name>
</gene>
<dbReference type="InterPro" id="IPR053151">
    <property type="entry name" value="RNase_H-like"/>
</dbReference>
<dbReference type="Proteomes" id="UP001237642">
    <property type="component" value="Unassembled WGS sequence"/>
</dbReference>
<comment type="caution">
    <text evidence="2">The sequence shown here is derived from an EMBL/GenBank/DDBJ whole genome shotgun (WGS) entry which is preliminary data.</text>
</comment>
<feature type="domain" description="RNase H type-1" evidence="1">
    <location>
        <begin position="36"/>
        <end position="102"/>
    </location>
</feature>
<reference evidence="2" key="1">
    <citation type="submission" date="2023-02" db="EMBL/GenBank/DDBJ databases">
        <title>Genome of toxic invasive species Heracleum sosnowskyi carries increased number of genes despite the absence of recent whole-genome duplications.</title>
        <authorList>
            <person name="Schelkunov M."/>
            <person name="Shtratnikova V."/>
            <person name="Makarenko M."/>
            <person name="Klepikova A."/>
            <person name="Omelchenko D."/>
            <person name="Novikova G."/>
            <person name="Obukhova E."/>
            <person name="Bogdanov V."/>
            <person name="Penin A."/>
            <person name="Logacheva M."/>
        </authorList>
    </citation>
    <scope>NUCLEOTIDE SEQUENCE</scope>
    <source>
        <strain evidence="2">Hsosn_3</strain>
        <tissue evidence="2">Leaf</tissue>
    </source>
</reference>
<keyword evidence="3" id="KW-1185">Reference proteome</keyword>
<evidence type="ECO:0000259" key="1">
    <source>
        <dbReference type="Pfam" id="PF13456"/>
    </source>
</evidence>
<dbReference type="Pfam" id="PF13456">
    <property type="entry name" value="RVT_3"/>
    <property type="match status" value="1"/>
</dbReference>